<feature type="site" description="Important for catalytic activity and assists the phosphoryl transfer reaction to Asp8 by balancing charge and orienting the reacting groups" evidence="13">
    <location>
        <position position="115"/>
    </location>
</feature>
<dbReference type="InterPro" id="IPR010972">
    <property type="entry name" value="Beta-PGM"/>
</dbReference>
<dbReference type="Gene3D" id="3.40.50.1000">
    <property type="entry name" value="HAD superfamily/HAD-like"/>
    <property type="match status" value="1"/>
</dbReference>
<dbReference type="SFLD" id="SFLDS00003">
    <property type="entry name" value="Haloacid_Dehalogenase"/>
    <property type="match status" value="1"/>
</dbReference>
<dbReference type="AlphaFoldDB" id="A0A5J5FZC3"/>
<keyword evidence="5 14" id="KW-0413">Isomerase</keyword>
<dbReference type="SFLD" id="SFLDG01129">
    <property type="entry name" value="C1.5:_HAD__Beta-PGM__Phosphata"/>
    <property type="match status" value="1"/>
</dbReference>
<feature type="binding site" evidence="12">
    <location>
        <position position="170"/>
    </location>
    <ligand>
        <name>Mg(2+)</name>
        <dbReference type="ChEBI" id="CHEBI:18420"/>
    </ligand>
</feature>
<dbReference type="InterPro" id="IPR023198">
    <property type="entry name" value="PGP-like_dom2"/>
</dbReference>
<evidence type="ECO:0000256" key="9">
    <source>
        <dbReference type="ARBA" id="ARBA00044991"/>
    </source>
</evidence>
<keyword evidence="3 12" id="KW-0479">Metal-binding</keyword>
<organism evidence="14 15">
    <name type="scientific">Paenibacillus spiritus</name>
    <dbReference type="NCBI Taxonomy" id="2496557"/>
    <lineage>
        <taxon>Bacteria</taxon>
        <taxon>Bacillati</taxon>
        <taxon>Bacillota</taxon>
        <taxon>Bacilli</taxon>
        <taxon>Bacillales</taxon>
        <taxon>Paenibacillaceae</taxon>
        <taxon>Paenibacillus</taxon>
    </lineage>
</organism>
<dbReference type="NCBIfam" id="TIGR01990">
    <property type="entry name" value="bPGM"/>
    <property type="match status" value="1"/>
</dbReference>
<feature type="binding site" evidence="11">
    <location>
        <position position="26"/>
    </location>
    <ligand>
        <name>substrate</name>
    </ligand>
</feature>
<protein>
    <recommendedName>
        <fullName evidence="9">Beta-phosphoglucomutase</fullName>
        <ecNumber evidence="8">5.4.2.6</ecNumber>
    </recommendedName>
</protein>
<dbReference type="SUPFAM" id="SSF56784">
    <property type="entry name" value="HAD-like"/>
    <property type="match status" value="1"/>
</dbReference>
<feature type="binding site" evidence="11">
    <location>
        <begin position="45"/>
        <end position="50"/>
    </location>
    <ligand>
        <name>substrate</name>
    </ligand>
</feature>
<feature type="site" description="Important for catalytic activity and assists the phosphoryl transfer reaction to Asp8 by balancing charge and orienting the reacting groups" evidence="13">
    <location>
        <position position="146"/>
    </location>
</feature>
<dbReference type="PANTHER" id="PTHR46193">
    <property type="entry name" value="6-PHOSPHOGLUCONATE PHOSPHATASE"/>
    <property type="match status" value="1"/>
</dbReference>
<evidence type="ECO:0000256" key="7">
    <source>
        <dbReference type="ARBA" id="ARBA00044926"/>
    </source>
</evidence>
<evidence type="ECO:0000313" key="14">
    <source>
        <dbReference type="EMBL" id="KAA8999662.1"/>
    </source>
</evidence>
<dbReference type="InterPro" id="IPR023214">
    <property type="entry name" value="HAD_sf"/>
</dbReference>
<evidence type="ECO:0000256" key="12">
    <source>
        <dbReference type="PIRSR" id="PIRSR610972-3"/>
    </source>
</evidence>
<name>A0A5J5FZC3_9BACL</name>
<feature type="binding site" evidence="11">
    <location>
        <begin position="10"/>
        <end position="12"/>
    </location>
    <ligand>
        <name>substrate</name>
    </ligand>
</feature>
<gene>
    <name evidence="14" type="primary">pgmB</name>
    <name evidence="14" type="ORF">F4V43_15135</name>
</gene>
<feature type="binding site" evidence="11">
    <location>
        <begin position="115"/>
        <end position="119"/>
    </location>
    <ligand>
        <name>substrate</name>
    </ligand>
</feature>
<reference evidence="14 15" key="1">
    <citation type="submission" date="2019-09" db="EMBL/GenBank/DDBJ databases">
        <title>Bacillus ochoae sp. nov., Paenibacillus whitsoniae sp. nov., Paenibacillus spiritus sp. nov. Isolated from the Mars Exploration Rover during spacecraft assembly.</title>
        <authorList>
            <person name="Seuylemezian A."/>
            <person name="Vaishampayan P."/>
        </authorList>
    </citation>
    <scope>NUCLEOTIDE SEQUENCE [LARGE SCALE GENOMIC DNA]</scope>
    <source>
        <strain evidence="14 15">MER_111</strain>
    </source>
</reference>
<dbReference type="GO" id="GO:0008801">
    <property type="term" value="F:beta-phosphoglucomutase activity"/>
    <property type="evidence" value="ECO:0007669"/>
    <property type="project" value="UniProtKB-EC"/>
</dbReference>
<proteinExistence type="inferred from homology"/>
<feature type="binding site" evidence="11">
    <location>
        <position position="146"/>
    </location>
    <ligand>
        <name>substrate</name>
    </ligand>
</feature>
<dbReference type="OrthoDB" id="9797743at2"/>
<dbReference type="EC" id="5.4.2.6" evidence="8"/>
<keyword evidence="15" id="KW-1185">Reference proteome</keyword>
<dbReference type="InterPro" id="IPR051600">
    <property type="entry name" value="Beta-PGM-like"/>
</dbReference>
<evidence type="ECO:0000256" key="4">
    <source>
        <dbReference type="ARBA" id="ARBA00022842"/>
    </source>
</evidence>
<dbReference type="InterPro" id="IPR010976">
    <property type="entry name" value="B-phosphoglucomutase_hydrolase"/>
</dbReference>
<evidence type="ECO:0000256" key="11">
    <source>
        <dbReference type="PIRSR" id="PIRSR610972-2"/>
    </source>
</evidence>
<dbReference type="NCBIfam" id="TIGR01509">
    <property type="entry name" value="HAD-SF-IA-v3"/>
    <property type="match status" value="1"/>
</dbReference>
<evidence type="ECO:0000256" key="13">
    <source>
        <dbReference type="PIRSR" id="PIRSR610972-4"/>
    </source>
</evidence>
<dbReference type="NCBIfam" id="TIGR02009">
    <property type="entry name" value="PGMB-YQAB-SF"/>
    <property type="match status" value="1"/>
</dbReference>
<feature type="binding site" evidence="12">
    <location>
        <position position="12"/>
    </location>
    <ligand>
        <name>Mg(2+)</name>
        <dbReference type="ChEBI" id="CHEBI:18420"/>
    </ligand>
</feature>
<dbReference type="GO" id="GO:0005975">
    <property type="term" value="P:carbohydrate metabolic process"/>
    <property type="evidence" value="ECO:0007669"/>
    <property type="project" value="InterPro"/>
</dbReference>
<evidence type="ECO:0000256" key="10">
    <source>
        <dbReference type="PIRSR" id="PIRSR610972-1"/>
    </source>
</evidence>
<evidence type="ECO:0000256" key="1">
    <source>
        <dbReference type="ARBA" id="ARBA00006171"/>
    </source>
</evidence>
<dbReference type="SFLD" id="SFLDG01135">
    <property type="entry name" value="C1.5.6:_HAD__Beta-PGM__Phospha"/>
    <property type="match status" value="1"/>
</dbReference>
<accession>A0A5J5FZC3</accession>
<comment type="similarity">
    <text evidence="1">Belongs to the HAD-like hydrolase superfamily. CbbY/CbbZ/Gph/YieH family.</text>
</comment>
<dbReference type="GO" id="GO:0000287">
    <property type="term" value="F:magnesium ion binding"/>
    <property type="evidence" value="ECO:0007669"/>
    <property type="project" value="InterPro"/>
</dbReference>
<dbReference type="Gene3D" id="1.10.150.240">
    <property type="entry name" value="Putative phosphatase, domain 2"/>
    <property type="match status" value="1"/>
</dbReference>
<dbReference type="EMBL" id="VYKK01000022">
    <property type="protein sequence ID" value="KAA8999662.1"/>
    <property type="molecule type" value="Genomic_DNA"/>
</dbReference>
<feature type="active site" description="Proton donor/acceptor" evidence="10">
    <location>
        <position position="12"/>
    </location>
</feature>
<dbReference type="InterPro" id="IPR006439">
    <property type="entry name" value="HAD-SF_hydro_IA"/>
</dbReference>
<evidence type="ECO:0000256" key="5">
    <source>
        <dbReference type="ARBA" id="ARBA00023235"/>
    </source>
</evidence>
<dbReference type="PANTHER" id="PTHR46193:SF18">
    <property type="entry name" value="HEXITOL PHOSPHATASE B"/>
    <property type="match status" value="1"/>
</dbReference>
<feature type="binding site" evidence="12">
    <location>
        <position position="10"/>
    </location>
    <ligand>
        <name>Mg(2+)</name>
        <dbReference type="ChEBI" id="CHEBI:18420"/>
    </ligand>
</feature>
<dbReference type="CDD" id="cd02598">
    <property type="entry name" value="HAD_BPGM"/>
    <property type="match status" value="1"/>
</dbReference>
<feature type="binding site" evidence="12">
    <location>
        <position position="171"/>
    </location>
    <ligand>
        <name>Mg(2+)</name>
        <dbReference type="ChEBI" id="CHEBI:18420"/>
    </ligand>
</feature>
<keyword evidence="6" id="KW-0119">Carbohydrate metabolism</keyword>
<evidence type="ECO:0000256" key="6">
    <source>
        <dbReference type="ARBA" id="ARBA00023277"/>
    </source>
</evidence>
<sequence length="220" mass="23789">MTTIKACLFDLDGVLVDTAKYHYIAWKELADSLGFTFTEKDNERLKGVSRMASLDILLEIGGLSFDDAKKAELAQSKNDRYVEYITKMDSSEILPGALDFLKECRSAGIKVALGSASKNAMMILDNTGLTPYFDAIIDGNKTSAAKPDPEVFLLGAQALEARPEECIVFEDAEAGIEAAQRAGMRSVGIGSPETLGAADLVIASLEEMNTQRLGEFFASK</sequence>
<feature type="binding site" evidence="11">
    <location>
        <position position="53"/>
    </location>
    <ligand>
        <name>substrate</name>
    </ligand>
</feature>
<feature type="active site" description="Proton donor/acceptor" evidence="10">
    <location>
        <position position="10"/>
    </location>
</feature>
<evidence type="ECO:0000313" key="15">
    <source>
        <dbReference type="Proteomes" id="UP000367750"/>
    </source>
</evidence>
<evidence type="ECO:0000256" key="3">
    <source>
        <dbReference type="ARBA" id="ARBA00022723"/>
    </source>
</evidence>
<keyword evidence="2" id="KW-0597">Phosphoprotein</keyword>
<dbReference type="RefSeq" id="WP_150459094.1">
    <property type="nucleotide sequence ID" value="NZ_VYKK01000022.1"/>
</dbReference>
<evidence type="ECO:0000256" key="2">
    <source>
        <dbReference type="ARBA" id="ARBA00022553"/>
    </source>
</evidence>
<comment type="caution">
    <text evidence="14">The sequence shown here is derived from an EMBL/GenBank/DDBJ whole genome shotgun (WGS) entry which is preliminary data.</text>
</comment>
<keyword evidence="4 12" id="KW-0460">Magnesium</keyword>
<dbReference type="Proteomes" id="UP000367750">
    <property type="component" value="Unassembled WGS sequence"/>
</dbReference>
<dbReference type="Pfam" id="PF00702">
    <property type="entry name" value="Hydrolase"/>
    <property type="match status" value="1"/>
</dbReference>
<dbReference type="InterPro" id="IPR036412">
    <property type="entry name" value="HAD-like_sf"/>
</dbReference>
<comment type="catalytic activity">
    <reaction evidence="7">
        <text>beta-D-glucose 1-phosphate = beta-D-glucose 6-phosphate</text>
        <dbReference type="Rhea" id="RHEA:20113"/>
        <dbReference type="ChEBI" id="CHEBI:57684"/>
        <dbReference type="ChEBI" id="CHEBI:58247"/>
        <dbReference type="EC" id="5.4.2.6"/>
    </reaction>
</comment>
<evidence type="ECO:0000256" key="8">
    <source>
        <dbReference type="ARBA" id="ARBA00044968"/>
    </source>
</evidence>
<comment type="cofactor">
    <cofactor evidence="12">
        <name>Mg(2+)</name>
        <dbReference type="ChEBI" id="CHEBI:18420"/>
    </cofactor>
    <text evidence="12">Binds 2 magnesium ions per subunit.</text>
</comment>
<feature type="binding site" evidence="11">
    <location>
        <position position="77"/>
    </location>
    <ligand>
        <name>substrate</name>
    </ligand>
</feature>